<dbReference type="EMBL" id="WLYX01000001">
    <property type="protein sequence ID" value="MTD33450.1"/>
    <property type="molecule type" value="Genomic_DNA"/>
</dbReference>
<dbReference type="Proteomes" id="UP000446658">
    <property type="component" value="Unassembled WGS sequence"/>
</dbReference>
<accession>A0A844GDQ8</accession>
<dbReference type="AlphaFoldDB" id="A0A844GDQ8"/>
<name>A0A844GDQ8_9NEIS</name>
<sequence>MPGWRGTPTRETLKGGVMSKIKQLHSRVGNPDLSHWNDRKTFALYEAAMLTVGIDPLEIDPADWLNYIRRRKHPNWKHAAMVLRAMCEAICEGSMVVIKVYIWEGQFDEYAQPVDADSLELSDAGRIATIETLITRKALLDWYLKNGYAERKQNVSIPQKQAPKSSSAVLENDRQQSTPLLIENKIRGCTGEKIYRAISQFPDEFPSYSENPPPLDKKIRPWLQEELECDAREQHVLGKLVSEHFGLKKRT</sequence>
<reference evidence="1 2" key="1">
    <citation type="submission" date="2019-11" db="EMBL/GenBank/DDBJ databases">
        <title>Draft genome sequence of Paludibacterium sp. dN18-1.</title>
        <authorList>
            <person name="Im W.-T."/>
        </authorList>
    </citation>
    <scope>NUCLEOTIDE SEQUENCE [LARGE SCALE GENOMIC DNA]</scope>
    <source>
        <strain evidence="2">dN 18-1</strain>
    </source>
</reference>
<dbReference type="RefSeq" id="WP_230370379.1">
    <property type="nucleotide sequence ID" value="NZ_WLYX01000001.1"/>
</dbReference>
<gene>
    <name evidence="1" type="ORF">GKE73_11035</name>
</gene>
<evidence type="ECO:0000313" key="2">
    <source>
        <dbReference type="Proteomes" id="UP000446658"/>
    </source>
</evidence>
<organism evidence="1 2">
    <name type="scientific">Paludibacterium denitrificans</name>
    <dbReference type="NCBI Taxonomy" id="2675226"/>
    <lineage>
        <taxon>Bacteria</taxon>
        <taxon>Pseudomonadati</taxon>
        <taxon>Pseudomonadota</taxon>
        <taxon>Betaproteobacteria</taxon>
        <taxon>Neisseriales</taxon>
        <taxon>Chromobacteriaceae</taxon>
        <taxon>Paludibacterium</taxon>
    </lineage>
</organism>
<protein>
    <submittedName>
        <fullName evidence="1">Uncharacterized protein</fullName>
    </submittedName>
</protein>
<proteinExistence type="predicted"/>
<evidence type="ECO:0000313" key="1">
    <source>
        <dbReference type="EMBL" id="MTD33450.1"/>
    </source>
</evidence>
<keyword evidence="2" id="KW-1185">Reference proteome</keyword>
<comment type="caution">
    <text evidence="1">The sequence shown here is derived from an EMBL/GenBank/DDBJ whole genome shotgun (WGS) entry which is preliminary data.</text>
</comment>